<protein>
    <submittedName>
        <fullName evidence="3">RdRp</fullName>
    </submittedName>
</protein>
<evidence type="ECO:0000313" key="3">
    <source>
        <dbReference type="EMBL" id="GBH22616.1"/>
    </source>
</evidence>
<dbReference type="InterPro" id="IPR001205">
    <property type="entry name" value="RNA-dir_pol_C"/>
</dbReference>
<feature type="compositionally biased region" description="Basic and acidic residues" evidence="1">
    <location>
        <begin position="140"/>
        <end position="149"/>
    </location>
</feature>
<name>A0A2V0RB77_9ZZZZ</name>
<feature type="region of interest" description="Disordered" evidence="1">
    <location>
        <begin position="135"/>
        <end position="161"/>
    </location>
</feature>
<reference evidence="3" key="1">
    <citation type="submission" date="2017-04" db="EMBL/GenBank/DDBJ databases">
        <title>Unveiling RNA virosphere associated with marine microorganisms.</title>
        <authorList>
            <person name="Urayama S."/>
            <person name="Takaki Y."/>
            <person name="Nishi S."/>
            <person name="Yoshida Y."/>
            <person name="Deguchi S."/>
            <person name="Takai K."/>
            <person name="Nunoura T."/>
        </authorList>
    </citation>
    <scope>NUCLEOTIDE SEQUENCE</scope>
</reference>
<sequence>MEILSLSPESLDKQLTPLAQTQAAAGFQMLREGKAPTARTPLYKDSSEEEVFASWLDILTRYEEDDVLKPLITYDKSRMPKVGPQGGYPPFSERTSDFEEYYTLPDQEEFAIDYDLCAEIYLEVFGGAKDKRPLSPQNVVDRDQYDDKLQTNSGPPDYGKRKDPEILAKAVADAISGKWKEFCMILGSRSQRGKFRFIFMAPFSLNIVEKTFLYPLMDIIREINNPFFSAWEGFSEVELGFARQKFFEGAFFIQQDYKSMDKSLNQTTIKIFLAIVLPVFQKQHQESLTELVYHIFNIPIMVSLGKLVVGMHGMPSGSGFTNFFESIISYYVWKLNDKDGGLTIPRAQGLGDDLAFSVQAPGDWKEYNESDMFDLWLETAMEYAPDVISEKSASIGLIVQPEKQLIDRYTTIYLQRFFDVRIPNPKNDLVLGMYPSILALNTAMNPERFHDPRKWSSKMEILRWIMILENCKNLPYFEDLVQFFIEGDKFKLGLADPEFFIMLPSIYEDSKLIKGFLPTYNQEGIDRGINDFETVKYLKRLASQA</sequence>
<dbReference type="GO" id="GO:0003968">
    <property type="term" value="F:RNA-directed RNA polymerase activity"/>
    <property type="evidence" value="ECO:0007669"/>
    <property type="project" value="InterPro"/>
</dbReference>
<organism evidence="3">
    <name type="scientific">viral metagenome</name>
    <dbReference type="NCBI Taxonomy" id="1070528"/>
    <lineage>
        <taxon>unclassified sequences</taxon>
        <taxon>metagenomes</taxon>
        <taxon>organismal metagenomes</taxon>
    </lineage>
</organism>
<evidence type="ECO:0000259" key="2">
    <source>
        <dbReference type="Pfam" id="PF00680"/>
    </source>
</evidence>
<dbReference type="EMBL" id="BDQC01000205">
    <property type="protein sequence ID" value="GBH22616.1"/>
    <property type="molecule type" value="Genomic_RNA"/>
</dbReference>
<feature type="domain" description="RNA-directed RNA polymerase C-terminal" evidence="2">
    <location>
        <begin position="192"/>
        <end position="359"/>
    </location>
</feature>
<dbReference type="InterPro" id="IPR043502">
    <property type="entry name" value="DNA/RNA_pol_sf"/>
</dbReference>
<evidence type="ECO:0000256" key="1">
    <source>
        <dbReference type="SAM" id="MobiDB-lite"/>
    </source>
</evidence>
<dbReference type="AlphaFoldDB" id="A0A2V0RB77"/>
<dbReference type="GO" id="GO:0003723">
    <property type="term" value="F:RNA binding"/>
    <property type="evidence" value="ECO:0007669"/>
    <property type="project" value="InterPro"/>
</dbReference>
<dbReference type="Pfam" id="PF00680">
    <property type="entry name" value="RdRP_1"/>
    <property type="match status" value="1"/>
</dbReference>
<proteinExistence type="predicted"/>
<dbReference type="EMBL" id="BDQB01000306">
    <property type="protein sequence ID" value="GBH22446.1"/>
    <property type="molecule type" value="Genomic_RNA"/>
</dbReference>
<dbReference type="SUPFAM" id="SSF56672">
    <property type="entry name" value="DNA/RNA polymerases"/>
    <property type="match status" value="1"/>
</dbReference>
<accession>A0A2V0RB77</accession>
<comment type="caution">
    <text evidence="3">The sequence shown here is derived from an EMBL/GenBank/DDBJ whole genome shotgun (WGS) entry which is preliminary data.</text>
</comment>
<dbReference type="GO" id="GO:0006351">
    <property type="term" value="P:DNA-templated transcription"/>
    <property type="evidence" value="ECO:0007669"/>
    <property type="project" value="InterPro"/>
</dbReference>